<feature type="domain" description="Zn(2)-C6 fungal-type" evidence="7">
    <location>
        <begin position="38"/>
        <end position="69"/>
    </location>
</feature>
<dbReference type="InterPro" id="IPR001138">
    <property type="entry name" value="Zn2Cys6_DnaBD"/>
</dbReference>
<dbReference type="SUPFAM" id="SSF57701">
    <property type="entry name" value="Zn2/Cys6 DNA-binding domain"/>
    <property type="match status" value="1"/>
</dbReference>
<feature type="compositionally biased region" description="Polar residues" evidence="6">
    <location>
        <begin position="26"/>
        <end position="35"/>
    </location>
</feature>
<dbReference type="InterPro" id="IPR036864">
    <property type="entry name" value="Zn2-C6_fun-type_DNA-bd_sf"/>
</dbReference>
<accession>A0A2B7WK32</accession>
<dbReference type="GO" id="GO:0008270">
    <property type="term" value="F:zinc ion binding"/>
    <property type="evidence" value="ECO:0007669"/>
    <property type="project" value="InterPro"/>
</dbReference>
<gene>
    <name evidence="8" type="ORF">AJ80_09755</name>
</gene>
<dbReference type="GO" id="GO:0000981">
    <property type="term" value="F:DNA-binding transcription factor activity, RNA polymerase II-specific"/>
    <property type="evidence" value="ECO:0007669"/>
    <property type="project" value="InterPro"/>
</dbReference>
<dbReference type="Gene3D" id="4.10.240.10">
    <property type="entry name" value="Zn(2)-C6 fungal-type DNA-binding domain"/>
    <property type="match status" value="1"/>
</dbReference>
<comment type="caution">
    <text evidence="8">The sequence shown here is derived from an EMBL/GenBank/DDBJ whole genome shotgun (WGS) entry which is preliminary data.</text>
</comment>
<evidence type="ECO:0000256" key="3">
    <source>
        <dbReference type="ARBA" id="ARBA00023125"/>
    </source>
</evidence>
<evidence type="ECO:0000313" key="9">
    <source>
        <dbReference type="Proteomes" id="UP000224634"/>
    </source>
</evidence>
<dbReference type="EMBL" id="PDNA01000338">
    <property type="protein sequence ID" value="PGG96982.1"/>
    <property type="molecule type" value="Genomic_DNA"/>
</dbReference>
<dbReference type="InterPro" id="IPR007219">
    <property type="entry name" value="XnlR_reg_dom"/>
</dbReference>
<dbReference type="Pfam" id="PF04082">
    <property type="entry name" value="Fungal_trans"/>
    <property type="match status" value="1"/>
</dbReference>
<keyword evidence="4" id="KW-0804">Transcription</keyword>
<keyword evidence="5" id="KW-0539">Nucleus</keyword>
<dbReference type="SMART" id="SM00906">
    <property type="entry name" value="Fungal_trans"/>
    <property type="match status" value="1"/>
</dbReference>
<dbReference type="PANTHER" id="PTHR47424">
    <property type="entry name" value="REGULATORY PROTEIN GAL4"/>
    <property type="match status" value="1"/>
</dbReference>
<feature type="compositionally biased region" description="Polar residues" evidence="6">
    <location>
        <begin position="123"/>
        <end position="133"/>
    </location>
</feature>
<evidence type="ECO:0000256" key="5">
    <source>
        <dbReference type="ARBA" id="ARBA00023242"/>
    </source>
</evidence>
<sequence length="785" mass="87847">MFHTFEGFKNPAVARPANGRSRSRDANTSGKRTSTARACEQCRRRKIRCDGEQPCEACQWYKKADLCQYSDPRPSRRHVEKLSTTLDEYRSVVEKLFPTTPIETLSNCSRQKLLELAYENHNDQQPSPSTSPAMETHVSPLSPEDENLECLQTMPEESSDSRGSMSPDLISAISDDVNALSLTSKRPSTYLGISSVLAVMRVIMWIDHGAIAYFSRTPDEPPQRPNRNYSFSSDGRPWQANLYRSSSMSSTQTPVRTNSLQLINAYFAYFHSFIPLIDEPSFRETFIAGKRSDPRWMALLNMVFALGSIAAYTADDTSHELYYQRARHQISLDSLGSAHLETVQTLALMGGFYLHYASQPNLAHTLMGSALRMATTLGLHREFIDTRSSPVKYNQPISIELRRRIWWSLFCLDTWAYMTLGRPSLGRWGPAITAKLPHYAGNRASDALAASPLVNYAEMANLDNQLVEWYNNLPPLLKTHEPCPDTVSTTRTIMRWRYQNQRILLHRPVLLSYAMRKIPYVAIRAEERAAIEKCRLVADETIRDISSATRLNQMSGWNAVWFIFQATLVPLLGLFIADSTAADPTATVESCRTQVEIAIISLARMQSWSPTAKRTLEVVSRIFEASRRGRDNDSGNNTNTHTHNGNTNGNTAHDVDGNNAQAQTSLPPPQTPTSAHDMNHHVEVAELHFQNSGTVNTIPLMEDSTGNMWDYLTWSDSNLWTGLTGPHPHMRHESGAGGGGGAASSEVLGVYAAEEEFMKHHDPGAVPMGGMYEQGYLPSNSITFQ</sequence>
<keyword evidence="9" id="KW-1185">Reference proteome</keyword>
<evidence type="ECO:0000313" key="8">
    <source>
        <dbReference type="EMBL" id="PGG96982.1"/>
    </source>
</evidence>
<dbReference type="CDD" id="cd12148">
    <property type="entry name" value="fungal_TF_MHR"/>
    <property type="match status" value="1"/>
</dbReference>
<name>A0A2B7WK32_POLH7</name>
<keyword evidence="1" id="KW-0479">Metal-binding</keyword>
<keyword evidence="3" id="KW-0238">DNA-binding</keyword>
<reference evidence="8 9" key="1">
    <citation type="submission" date="2017-10" db="EMBL/GenBank/DDBJ databases">
        <title>Comparative genomics in systemic dimorphic fungi from Ajellomycetaceae.</title>
        <authorList>
            <person name="Munoz J.F."/>
            <person name="Mcewen J.G."/>
            <person name="Clay O.K."/>
            <person name="Cuomo C.A."/>
        </authorList>
    </citation>
    <scope>NUCLEOTIDE SEQUENCE [LARGE SCALE GENOMIC DNA]</scope>
    <source>
        <strain evidence="8 9">UAMH7299</strain>
    </source>
</reference>
<feature type="region of interest" description="Disordered" evidence="6">
    <location>
        <begin position="1"/>
        <end position="35"/>
    </location>
</feature>
<dbReference type="STRING" id="1447883.A0A2B7WK32"/>
<dbReference type="SMART" id="SM00066">
    <property type="entry name" value="GAL4"/>
    <property type="match status" value="1"/>
</dbReference>
<evidence type="ECO:0000256" key="4">
    <source>
        <dbReference type="ARBA" id="ARBA00023163"/>
    </source>
</evidence>
<dbReference type="PANTHER" id="PTHR47424:SF5">
    <property type="entry name" value="ZN(II)2CYS6 TRANSCRIPTION FACTOR (EUROFUNG)"/>
    <property type="match status" value="1"/>
</dbReference>
<evidence type="ECO:0000256" key="6">
    <source>
        <dbReference type="SAM" id="MobiDB-lite"/>
    </source>
</evidence>
<dbReference type="InterPro" id="IPR051127">
    <property type="entry name" value="Fungal_SecMet_Regulators"/>
</dbReference>
<dbReference type="PROSITE" id="PS00463">
    <property type="entry name" value="ZN2_CY6_FUNGAL_1"/>
    <property type="match status" value="1"/>
</dbReference>
<dbReference type="GO" id="GO:0000978">
    <property type="term" value="F:RNA polymerase II cis-regulatory region sequence-specific DNA binding"/>
    <property type="evidence" value="ECO:0007669"/>
    <property type="project" value="TreeGrafter"/>
</dbReference>
<dbReference type="PROSITE" id="PS50048">
    <property type="entry name" value="ZN2_CY6_FUNGAL_2"/>
    <property type="match status" value="1"/>
</dbReference>
<dbReference type="AlphaFoldDB" id="A0A2B7WK32"/>
<dbReference type="CDD" id="cd00067">
    <property type="entry name" value="GAL4"/>
    <property type="match status" value="1"/>
</dbReference>
<dbReference type="GO" id="GO:0005634">
    <property type="term" value="C:nucleus"/>
    <property type="evidence" value="ECO:0007669"/>
    <property type="project" value="TreeGrafter"/>
</dbReference>
<organism evidence="8 9">
    <name type="scientific">Polytolypa hystricis (strain UAMH7299)</name>
    <dbReference type="NCBI Taxonomy" id="1447883"/>
    <lineage>
        <taxon>Eukaryota</taxon>
        <taxon>Fungi</taxon>
        <taxon>Dikarya</taxon>
        <taxon>Ascomycota</taxon>
        <taxon>Pezizomycotina</taxon>
        <taxon>Eurotiomycetes</taxon>
        <taxon>Eurotiomycetidae</taxon>
        <taxon>Onygenales</taxon>
        <taxon>Onygenales incertae sedis</taxon>
        <taxon>Polytolypa</taxon>
    </lineage>
</organism>
<dbReference type="GO" id="GO:0000435">
    <property type="term" value="P:positive regulation of transcription from RNA polymerase II promoter by galactose"/>
    <property type="evidence" value="ECO:0007669"/>
    <property type="project" value="TreeGrafter"/>
</dbReference>
<protein>
    <recommendedName>
        <fullName evidence="7">Zn(2)-C6 fungal-type domain-containing protein</fullName>
    </recommendedName>
</protein>
<dbReference type="Pfam" id="PF00172">
    <property type="entry name" value="Zn_clus"/>
    <property type="match status" value="1"/>
</dbReference>
<evidence type="ECO:0000256" key="2">
    <source>
        <dbReference type="ARBA" id="ARBA00023015"/>
    </source>
</evidence>
<feature type="region of interest" description="Disordered" evidence="6">
    <location>
        <begin position="121"/>
        <end position="145"/>
    </location>
</feature>
<evidence type="ECO:0000259" key="7">
    <source>
        <dbReference type="PROSITE" id="PS50048"/>
    </source>
</evidence>
<feature type="region of interest" description="Disordered" evidence="6">
    <location>
        <begin position="627"/>
        <end position="676"/>
    </location>
</feature>
<dbReference type="Proteomes" id="UP000224634">
    <property type="component" value="Unassembled WGS sequence"/>
</dbReference>
<evidence type="ECO:0000256" key="1">
    <source>
        <dbReference type="ARBA" id="ARBA00022723"/>
    </source>
</evidence>
<proteinExistence type="predicted"/>
<dbReference type="GO" id="GO:0006351">
    <property type="term" value="P:DNA-templated transcription"/>
    <property type="evidence" value="ECO:0007669"/>
    <property type="project" value="InterPro"/>
</dbReference>
<keyword evidence="2" id="KW-0805">Transcription regulation</keyword>
<dbReference type="OrthoDB" id="3362851at2759"/>
<feature type="compositionally biased region" description="Low complexity" evidence="6">
    <location>
        <begin position="635"/>
        <end position="651"/>
    </location>
</feature>